<keyword evidence="4" id="KW-1185">Reference proteome</keyword>
<dbReference type="SUPFAM" id="SSF46955">
    <property type="entry name" value="Putative DNA-binding domain"/>
    <property type="match status" value="1"/>
</dbReference>
<dbReference type="PROSITE" id="PS50937">
    <property type="entry name" value="HTH_MERR_2"/>
    <property type="match status" value="1"/>
</dbReference>
<evidence type="ECO:0000313" key="3">
    <source>
        <dbReference type="EMBL" id="OOF58982.1"/>
    </source>
</evidence>
<dbReference type="PROSITE" id="PS00552">
    <property type="entry name" value="HTH_MERR_1"/>
    <property type="match status" value="1"/>
</dbReference>
<keyword evidence="1" id="KW-0238">DNA-binding</keyword>
<dbReference type="GO" id="GO:0003700">
    <property type="term" value="F:DNA-binding transcription factor activity"/>
    <property type="evidence" value="ECO:0007669"/>
    <property type="project" value="InterPro"/>
</dbReference>
<evidence type="ECO:0000256" key="1">
    <source>
        <dbReference type="ARBA" id="ARBA00023125"/>
    </source>
</evidence>
<proteinExistence type="predicted"/>
<dbReference type="InterPro" id="IPR000551">
    <property type="entry name" value="MerR-type_HTH_dom"/>
</dbReference>
<organism evidence="3 4">
    <name type="scientific">Rodentibacter myodis</name>
    <dbReference type="NCBI Taxonomy" id="1907939"/>
    <lineage>
        <taxon>Bacteria</taxon>
        <taxon>Pseudomonadati</taxon>
        <taxon>Pseudomonadota</taxon>
        <taxon>Gammaproteobacteria</taxon>
        <taxon>Pasteurellales</taxon>
        <taxon>Pasteurellaceae</taxon>
        <taxon>Rodentibacter</taxon>
    </lineage>
</organism>
<dbReference type="Gene3D" id="1.10.1660.10">
    <property type="match status" value="1"/>
</dbReference>
<dbReference type="EMBL" id="MLHQ01000011">
    <property type="protein sequence ID" value="OOF58982.1"/>
    <property type="molecule type" value="Genomic_DNA"/>
</dbReference>
<dbReference type="InterPro" id="IPR011791">
    <property type="entry name" value="CadR-PbrR"/>
</dbReference>
<evidence type="ECO:0000259" key="2">
    <source>
        <dbReference type="PROSITE" id="PS50937"/>
    </source>
</evidence>
<gene>
    <name evidence="3" type="ORF">BKL49_05430</name>
</gene>
<dbReference type="InterPro" id="IPR047057">
    <property type="entry name" value="MerR_fam"/>
</dbReference>
<dbReference type="STRING" id="1907939.BKL49_05430"/>
<dbReference type="PANTHER" id="PTHR30204:SF92">
    <property type="entry name" value="HTH-TYPE TRANSCRIPTIONAL REGULATOR ZNTR"/>
    <property type="match status" value="1"/>
</dbReference>
<dbReference type="RefSeq" id="WP_077423608.1">
    <property type="nucleotide sequence ID" value="NZ_MLHQ01000011.1"/>
</dbReference>
<dbReference type="PANTHER" id="PTHR30204">
    <property type="entry name" value="REDOX-CYCLING DRUG-SENSING TRANSCRIPTIONAL ACTIVATOR SOXR"/>
    <property type="match status" value="1"/>
</dbReference>
<dbReference type="SMART" id="SM00422">
    <property type="entry name" value="HTH_MERR"/>
    <property type="match status" value="1"/>
</dbReference>
<reference evidence="3 4" key="1">
    <citation type="submission" date="2016-10" db="EMBL/GenBank/DDBJ databases">
        <title>Rodentibacter gen. nov. and new species.</title>
        <authorList>
            <person name="Christensen H."/>
        </authorList>
    </citation>
    <scope>NUCLEOTIDE SEQUENCE [LARGE SCALE GENOMIC DNA]</scope>
    <source>
        <strain evidence="3 4">Ac151</strain>
    </source>
</reference>
<dbReference type="CDD" id="cd04784">
    <property type="entry name" value="HTH_CadR-PbrR"/>
    <property type="match status" value="1"/>
</dbReference>
<dbReference type="GO" id="GO:0045893">
    <property type="term" value="P:positive regulation of DNA-templated transcription"/>
    <property type="evidence" value="ECO:0007669"/>
    <property type="project" value="InterPro"/>
</dbReference>
<sequence length="136" mass="15849">MKIGQLAKALNCTVETIRFYEKQGLLPAPQRTSGNFRQYNADHVQRLSFICHCRSLNLSLSEIKTLISLENQTEQRSEEINKLLDRHIKDIAKRIHELAHLRMKLIELREKTATTDEDPMKLLLQHSGVKFVRLSR</sequence>
<dbReference type="GO" id="GO:0003677">
    <property type="term" value="F:DNA binding"/>
    <property type="evidence" value="ECO:0007669"/>
    <property type="project" value="UniProtKB-KW"/>
</dbReference>
<dbReference type="AlphaFoldDB" id="A0A1V3JQA3"/>
<dbReference type="GO" id="GO:0046872">
    <property type="term" value="F:metal ion binding"/>
    <property type="evidence" value="ECO:0007669"/>
    <property type="project" value="InterPro"/>
</dbReference>
<dbReference type="Pfam" id="PF13411">
    <property type="entry name" value="MerR_1"/>
    <property type="match status" value="1"/>
</dbReference>
<protein>
    <submittedName>
        <fullName evidence="3">MerR family transcriptional regulator</fullName>
    </submittedName>
</protein>
<dbReference type="PRINTS" id="PR00040">
    <property type="entry name" value="HTHMERR"/>
</dbReference>
<accession>A0A1V3JQA3</accession>
<evidence type="ECO:0000313" key="4">
    <source>
        <dbReference type="Proteomes" id="UP000188602"/>
    </source>
</evidence>
<dbReference type="OrthoDB" id="9808480at2"/>
<feature type="domain" description="HTH merR-type" evidence="2">
    <location>
        <begin position="1"/>
        <end position="69"/>
    </location>
</feature>
<comment type="caution">
    <text evidence="3">The sequence shown here is derived from an EMBL/GenBank/DDBJ whole genome shotgun (WGS) entry which is preliminary data.</text>
</comment>
<dbReference type="Proteomes" id="UP000188602">
    <property type="component" value="Unassembled WGS sequence"/>
</dbReference>
<name>A0A1V3JQA3_9PAST</name>
<dbReference type="InterPro" id="IPR009061">
    <property type="entry name" value="DNA-bd_dom_put_sf"/>
</dbReference>